<dbReference type="InterPro" id="IPR011042">
    <property type="entry name" value="6-blade_b-propeller_TolB-like"/>
</dbReference>
<comment type="caution">
    <text evidence="2">The sequence shown here is derived from an EMBL/GenBank/DDBJ whole genome shotgun (WGS) entry which is preliminary data.</text>
</comment>
<proteinExistence type="predicted"/>
<dbReference type="Gene3D" id="2.120.10.30">
    <property type="entry name" value="TolB, C-terminal domain"/>
    <property type="match status" value="1"/>
</dbReference>
<name>A0A1F5BUU8_9BACT</name>
<organism evidence="2 3">
    <name type="scientific">Candidatus Azambacteria bacterium RIFCSPLOWO2_01_FULL_46_25</name>
    <dbReference type="NCBI Taxonomy" id="1797298"/>
    <lineage>
        <taxon>Bacteria</taxon>
        <taxon>Candidatus Azamiibacteriota</taxon>
    </lineage>
</organism>
<dbReference type="PANTHER" id="PTHR36842">
    <property type="entry name" value="PROTEIN TOLB HOMOLOG"/>
    <property type="match status" value="1"/>
</dbReference>
<sequence length="502" mass="54426">MQRRAPVYFFDIFMGAPDPVMFWHEQSSSQKWWAKAFIKIIATSLVCLLVGGPLFSDGVRAETNEGATGQASAAARQDVQTMQESDVQAPPSDQQILNGTMPTASPMSDATATDDTLVASQSSEPAFAESPAVTATTSDEGVSFPVFASTTASQEPALSQTGVAGEGLSGLGENIQQESNNGDAGEVVSPEREAQERNARERYLQQEMRDEIIRQFKQGCLDLNDGGYYCVAPGAAQHSAPEKHMAAGTSVLTVFSARDTQEEDAEIYLRTDSGESLQITHNATEDLFPARDGFSGNIVWQSLVGNAWQVFLYDQQVATSTQVSDLTSNAMNPSIDHGRVVWQGWANGYWEIFLAHEERGGGSTPAFTVEQITTDATHNMFPKIEGDTVAWQTYRDGVWHINAYSIANKKITQLTKGSEKHERPRFALVWDATDEQGNSTTMHYDQETGNVSPATGQREGARPFPPPLPENPSPASHGAPPPPPIIAKESQGDAQDAPTVHE</sequence>
<feature type="region of interest" description="Disordered" evidence="1">
    <location>
        <begin position="432"/>
        <end position="502"/>
    </location>
</feature>
<dbReference type="PANTHER" id="PTHR36842:SF1">
    <property type="entry name" value="PROTEIN TOLB"/>
    <property type="match status" value="1"/>
</dbReference>
<dbReference type="STRING" id="1797298.A2988_02530"/>
<dbReference type="SUPFAM" id="SSF69304">
    <property type="entry name" value="Tricorn protease N-terminal domain"/>
    <property type="match status" value="1"/>
</dbReference>
<feature type="compositionally biased region" description="Polar residues" evidence="1">
    <location>
        <begin position="435"/>
        <end position="455"/>
    </location>
</feature>
<evidence type="ECO:0000256" key="1">
    <source>
        <dbReference type="SAM" id="MobiDB-lite"/>
    </source>
</evidence>
<dbReference type="EMBL" id="MEYS01000001">
    <property type="protein sequence ID" value="OGD34380.1"/>
    <property type="molecule type" value="Genomic_DNA"/>
</dbReference>
<feature type="compositionally biased region" description="Polar residues" evidence="1">
    <location>
        <begin position="79"/>
        <end position="124"/>
    </location>
</feature>
<feature type="region of interest" description="Disordered" evidence="1">
    <location>
        <begin position="79"/>
        <end position="135"/>
    </location>
</feature>
<evidence type="ECO:0000313" key="3">
    <source>
        <dbReference type="Proteomes" id="UP000176650"/>
    </source>
</evidence>
<feature type="compositionally biased region" description="Polar residues" evidence="1">
    <location>
        <begin position="152"/>
        <end position="162"/>
    </location>
</feature>
<feature type="region of interest" description="Disordered" evidence="1">
    <location>
        <begin position="152"/>
        <end position="199"/>
    </location>
</feature>
<accession>A0A1F5BUU8</accession>
<feature type="compositionally biased region" description="Basic and acidic residues" evidence="1">
    <location>
        <begin position="189"/>
        <end position="199"/>
    </location>
</feature>
<gene>
    <name evidence="2" type="ORF">A2988_02530</name>
</gene>
<protein>
    <submittedName>
        <fullName evidence="2">Uncharacterized protein</fullName>
    </submittedName>
</protein>
<dbReference type="AlphaFoldDB" id="A0A1F5BUU8"/>
<dbReference type="Proteomes" id="UP000176650">
    <property type="component" value="Unassembled WGS sequence"/>
</dbReference>
<evidence type="ECO:0000313" key="2">
    <source>
        <dbReference type="EMBL" id="OGD34380.1"/>
    </source>
</evidence>
<reference evidence="2 3" key="1">
    <citation type="journal article" date="2016" name="Nat. Commun.">
        <title>Thousands of microbial genomes shed light on interconnected biogeochemical processes in an aquifer system.</title>
        <authorList>
            <person name="Anantharaman K."/>
            <person name="Brown C.T."/>
            <person name="Hug L.A."/>
            <person name="Sharon I."/>
            <person name="Castelle C.J."/>
            <person name="Probst A.J."/>
            <person name="Thomas B.C."/>
            <person name="Singh A."/>
            <person name="Wilkins M.J."/>
            <person name="Karaoz U."/>
            <person name="Brodie E.L."/>
            <person name="Williams K.H."/>
            <person name="Hubbard S.S."/>
            <person name="Banfield J.F."/>
        </authorList>
    </citation>
    <scope>NUCLEOTIDE SEQUENCE [LARGE SCALE GENOMIC DNA]</scope>
</reference>
<feature type="compositionally biased region" description="Pro residues" evidence="1">
    <location>
        <begin position="463"/>
        <end position="472"/>
    </location>
</feature>